<accession>A0A1W2A1W6</accession>
<dbReference type="RefSeq" id="WP_084283556.1">
    <property type="nucleotide sequence ID" value="NZ_FWXJ01000007.1"/>
</dbReference>
<dbReference type="UniPathway" id="UPA00694"/>
<feature type="signal peptide" evidence="7">
    <location>
        <begin position="1"/>
        <end position="23"/>
    </location>
</feature>
<feature type="repeat" description="TPR" evidence="6">
    <location>
        <begin position="29"/>
        <end position="62"/>
    </location>
</feature>
<protein>
    <submittedName>
        <fullName evidence="9">Tetratricopeptide repeat-containing protein</fullName>
    </submittedName>
</protein>
<evidence type="ECO:0000256" key="3">
    <source>
        <dbReference type="ARBA" id="ARBA00022737"/>
    </source>
</evidence>
<sequence length="1113" mass="121376">MKFSPLKLTACTLLLASSPVAFSQADSAFKVLSDQAQFWQSKGDYAKAAQSWKKILLIDPADDKALYGLAISELNSKNPENAKSYLAKLKSVSPNSKYIISLEQEIVLRSTNSGTLIESARKASQRGDVEKSKQLFEQALGNIKPQGPLGLEYYSVLDRNKESKKEAIEGFARMAKESPEDPLIQLEYAKRLITVESSRTEGINRLAGLASDPTLKEAAVENWRQALIWGGPPNSRATAQFDRYLKVVPDDAEIRALLAEGKSGAVRANVSSEPYHNPKILRDAKAALAAGDDQMAFQILQDGIAGDPTDPWTRFELAKLYLKEGQKQEAIGLVNGLLSSQPNDPNTIYATAMLYSQMDDWPNALKFIEKVNPRLRSPSIAEFQRAAWMEVQLIYAVEFARKGSTTQSMSVFNRAEIIAGQDPALLGKLSRAYIDAGMTDKGVNLLRQKVTLSAGKSTDLLIEYGNVLLKTNQSVESSNILRQLQLKSLSAEQKQNFDQLVYAYSVKQAESLVQLGKPREAIRILVDLQNQRPTDSGTLIALSNAYAANGQGPKAIELLQNLEEKYPNNPDIIYSLVLANIQSRNFPKALGHLERYITFDPNNPDILDKAGRAYRSMNKLTTAQEYFNASIENKERNAVSSGSSSSSLANITSLGTIPTDFYKGKIPPKPEPSRLMAARGKNPLSDPFAMDTEIPNPVALPKYLANNINVKPTSTEEALQEIKETQSPQVLAGLSFRSRTGDSGSSRLTDTQTPVEIRMPLGDGKVAARVTPVNLNSGSVAQNTYSSLTYGSGPLATGTVNTPQVSGLGLSLAYDVNNLGLDIGMTPQGFQYSTITGGIRYGTYINSANTIRVTGALSSRPVTDSVLSFGGVTDNRTNLSWGGVTATGGRIGVSKSFGIDNTNALYANASYHAIEGNNVDSNTRTEFSGGVYKEFRQTGSERFRIGLNMTNFGFNKDLSYYTYGQGGYFSPQQYLAVSIPLSVEGQQEDLIYSVTGSLGWQSFNQDGSNFFPTNIGMQNAANASLAANPQFGKSAAIYPSNSVSNLSYSLNASTLYKLEPQLFLGGVLQFENSGNYNQWAASLFLRYSFEEITQSLKLPISPLLSPYSQFPAY</sequence>
<dbReference type="PANTHER" id="PTHR12558">
    <property type="entry name" value="CELL DIVISION CYCLE 16,23,27"/>
    <property type="match status" value="1"/>
</dbReference>
<dbReference type="InterPro" id="IPR008410">
    <property type="entry name" value="BCSC_C"/>
</dbReference>
<organism evidence="9 10">
    <name type="scientific">Polynucleobacter kasalickyi</name>
    <dbReference type="NCBI Taxonomy" id="1938817"/>
    <lineage>
        <taxon>Bacteria</taxon>
        <taxon>Pseudomonadati</taxon>
        <taxon>Pseudomonadota</taxon>
        <taxon>Betaproteobacteria</taxon>
        <taxon>Burkholderiales</taxon>
        <taxon>Burkholderiaceae</taxon>
        <taxon>Polynucleobacter</taxon>
    </lineage>
</organism>
<name>A0A1W2A1W6_9BURK</name>
<evidence type="ECO:0000256" key="2">
    <source>
        <dbReference type="ARBA" id="ARBA00022729"/>
    </source>
</evidence>
<gene>
    <name evidence="9" type="ORF">SAMN06296008_10733</name>
</gene>
<keyword evidence="5" id="KW-0135">Cellulose biosynthesis</keyword>
<dbReference type="Pfam" id="PF14559">
    <property type="entry name" value="TPR_19"/>
    <property type="match status" value="2"/>
</dbReference>
<dbReference type="AlphaFoldDB" id="A0A1W2A1W6"/>
<evidence type="ECO:0000256" key="6">
    <source>
        <dbReference type="PROSITE-ProRule" id="PRU00339"/>
    </source>
</evidence>
<evidence type="ECO:0000256" key="5">
    <source>
        <dbReference type="ARBA" id="ARBA00022916"/>
    </source>
</evidence>
<dbReference type="OrthoDB" id="174989at2"/>
<dbReference type="Pfam" id="PF05420">
    <property type="entry name" value="BCSC_C"/>
    <property type="match status" value="1"/>
</dbReference>
<dbReference type="GO" id="GO:0030244">
    <property type="term" value="P:cellulose biosynthetic process"/>
    <property type="evidence" value="ECO:0007669"/>
    <property type="project" value="UniProtKB-KW"/>
</dbReference>
<dbReference type="GO" id="GO:0019867">
    <property type="term" value="C:outer membrane"/>
    <property type="evidence" value="ECO:0007669"/>
    <property type="project" value="InterPro"/>
</dbReference>
<reference evidence="9 10" key="1">
    <citation type="submission" date="2017-04" db="EMBL/GenBank/DDBJ databases">
        <authorList>
            <person name="Afonso C.L."/>
            <person name="Miller P.J."/>
            <person name="Scott M.A."/>
            <person name="Spackman E."/>
            <person name="Goraichik I."/>
            <person name="Dimitrov K.M."/>
            <person name="Suarez D.L."/>
            <person name="Swayne D.E."/>
        </authorList>
    </citation>
    <scope>NUCLEOTIDE SEQUENCE [LARGE SCALE GENOMIC DNA]</scope>
    <source>
        <strain evidence="9 10">VK13</strain>
    </source>
</reference>
<keyword evidence="2 7" id="KW-0732">Signal</keyword>
<evidence type="ECO:0000256" key="4">
    <source>
        <dbReference type="ARBA" id="ARBA00022803"/>
    </source>
</evidence>
<dbReference type="InterPro" id="IPR011990">
    <property type="entry name" value="TPR-like_helical_dom_sf"/>
</dbReference>
<comment type="pathway">
    <text evidence="1">Glycan metabolism; bacterial cellulose biosynthesis.</text>
</comment>
<keyword evidence="10" id="KW-1185">Reference proteome</keyword>
<dbReference type="SUPFAM" id="SSF48452">
    <property type="entry name" value="TPR-like"/>
    <property type="match status" value="2"/>
</dbReference>
<dbReference type="PROSITE" id="PS50005">
    <property type="entry name" value="TPR"/>
    <property type="match status" value="1"/>
</dbReference>
<dbReference type="Proteomes" id="UP000192708">
    <property type="component" value="Unassembled WGS sequence"/>
</dbReference>
<evidence type="ECO:0000259" key="8">
    <source>
        <dbReference type="Pfam" id="PF05420"/>
    </source>
</evidence>
<dbReference type="SMART" id="SM00028">
    <property type="entry name" value="TPR"/>
    <property type="match status" value="6"/>
</dbReference>
<dbReference type="PANTHER" id="PTHR12558:SF13">
    <property type="entry name" value="CELL DIVISION CYCLE PROTEIN 27 HOMOLOG"/>
    <property type="match status" value="1"/>
</dbReference>
<feature type="chain" id="PRO_5012958356" evidence="7">
    <location>
        <begin position="24"/>
        <end position="1113"/>
    </location>
</feature>
<evidence type="ECO:0000256" key="1">
    <source>
        <dbReference type="ARBA" id="ARBA00005186"/>
    </source>
</evidence>
<dbReference type="InterPro" id="IPR019734">
    <property type="entry name" value="TPR_rpt"/>
</dbReference>
<evidence type="ECO:0000313" key="10">
    <source>
        <dbReference type="Proteomes" id="UP000192708"/>
    </source>
</evidence>
<evidence type="ECO:0000313" key="9">
    <source>
        <dbReference type="EMBL" id="SMC54603.1"/>
    </source>
</evidence>
<evidence type="ECO:0000256" key="7">
    <source>
        <dbReference type="SAM" id="SignalP"/>
    </source>
</evidence>
<dbReference type="EMBL" id="FWXJ01000007">
    <property type="protein sequence ID" value="SMC54603.1"/>
    <property type="molecule type" value="Genomic_DNA"/>
</dbReference>
<proteinExistence type="predicted"/>
<dbReference type="Gene3D" id="1.25.40.10">
    <property type="entry name" value="Tetratricopeptide repeat domain"/>
    <property type="match status" value="3"/>
</dbReference>
<dbReference type="Pfam" id="PF13174">
    <property type="entry name" value="TPR_6"/>
    <property type="match status" value="1"/>
</dbReference>
<keyword evidence="3" id="KW-0677">Repeat</keyword>
<dbReference type="STRING" id="1938817.SAMN06296008_10733"/>
<keyword evidence="4 6" id="KW-0802">TPR repeat</keyword>
<feature type="domain" description="Cellulose synthase operon C C-terminal" evidence="8">
    <location>
        <begin position="746"/>
        <end position="1090"/>
    </location>
</feature>